<keyword evidence="10" id="KW-0969">Cilium</keyword>
<protein>
    <recommendedName>
        <fullName evidence="3">Ciliogenesis and planar polarity effector 2</fullName>
    </recommendedName>
    <alternativeName>
        <fullName evidence="14">REM2- and Rab-like small GTPase 1</fullName>
    </alternativeName>
</protein>
<evidence type="ECO:0000313" key="16">
    <source>
        <dbReference type="Ensembl" id="ENSAMXP00005051164.1"/>
    </source>
</evidence>
<reference evidence="16" key="1">
    <citation type="submission" date="2025-08" db="UniProtKB">
        <authorList>
            <consortium name="Ensembl"/>
        </authorList>
    </citation>
    <scope>IDENTIFICATION</scope>
</reference>
<keyword evidence="5" id="KW-0268">Exocytosis</keyword>
<evidence type="ECO:0000256" key="1">
    <source>
        <dbReference type="ARBA" id="ARBA00004120"/>
    </source>
</evidence>
<dbReference type="OrthoDB" id="10266641at2759"/>
<dbReference type="AlphaFoldDB" id="A0A8B9LJ38"/>
<dbReference type="PRINTS" id="PR00449">
    <property type="entry name" value="RASTRNSFRMNG"/>
</dbReference>
<dbReference type="PANTHER" id="PTHR14983:SF1">
    <property type="entry name" value="CILIOGENESIS AND PLANAR POLARITY EFFECTOR 2"/>
    <property type="match status" value="1"/>
</dbReference>
<evidence type="ECO:0000256" key="2">
    <source>
        <dbReference type="ARBA" id="ARBA00006270"/>
    </source>
</evidence>
<proteinExistence type="inferred from homology"/>
<evidence type="ECO:0000256" key="4">
    <source>
        <dbReference type="ARBA" id="ARBA00022448"/>
    </source>
</evidence>
<comment type="similarity">
    <text evidence="2">Belongs to the small GTPase superfamily. Rab family.</text>
</comment>
<evidence type="ECO:0000256" key="7">
    <source>
        <dbReference type="ARBA" id="ARBA00022741"/>
    </source>
</evidence>
<accession>A0A8B9LJ38</accession>
<organism evidence="16 17">
    <name type="scientific">Astyanax mexicanus</name>
    <name type="common">Blind cave fish</name>
    <name type="synonym">Astyanax fasciatus mexicanus</name>
    <dbReference type="NCBI Taxonomy" id="7994"/>
    <lineage>
        <taxon>Eukaryota</taxon>
        <taxon>Metazoa</taxon>
        <taxon>Chordata</taxon>
        <taxon>Craniata</taxon>
        <taxon>Vertebrata</taxon>
        <taxon>Euteleostomi</taxon>
        <taxon>Actinopterygii</taxon>
        <taxon>Neopterygii</taxon>
        <taxon>Teleostei</taxon>
        <taxon>Ostariophysi</taxon>
        <taxon>Characiformes</taxon>
        <taxon>Characoidei</taxon>
        <taxon>Acestrorhamphidae</taxon>
        <taxon>Acestrorhamphinae</taxon>
        <taxon>Astyanax</taxon>
    </lineage>
</organism>
<evidence type="ECO:0000256" key="5">
    <source>
        <dbReference type="ARBA" id="ARBA00022483"/>
    </source>
</evidence>
<keyword evidence="9" id="KW-0653">Protein transport</keyword>
<evidence type="ECO:0000256" key="3">
    <source>
        <dbReference type="ARBA" id="ARBA00021423"/>
    </source>
</evidence>
<keyword evidence="11" id="KW-0342">GTP-binding</keyword>
<dbReference type="InterPro" id="IPR001806">
    <property type="entry name" value="Small_GTPase"/>
</dbReference>
<keyword evidence="6" id="KW-0963">Cytoplasm</keyword>
<keyword evidence="7" id="KW-0547">Nucleotide-binding</keyword>
<evidence type="ECO:0000256" key="6">
    <source>
        <dbReference type="ARBA" id="ARBA00022490"/>
    </source>
</evidence>
<sequence>MKGGVGRKERKVGKEEEEIRRGSKSFWTQPIKRLQSSVMEAVPPGSVIVADWYRNPDSRDFFTKILHKKKRRVFGLLEAPVMPPHLKADTVRYKVFISGKSGVGKTALAARLAGHQIPNMHYETTGMETSIVFWPVKLKESSRVLFFQFQLWDCGENAMLRFDHMLTSCKEQVDAILFLFSFTDHGSFKDISNQMSRFTDPSDRVVRLVVGTKFDLFMHTDVTESEITRFQEVSRVPVFRVGGDVSEGFGEIAPLLNALAENLWHQDCIHASSASLPPQPHPEDTNREVIV</sequence>
<evidence type="ECO:0000256" key="15">
    <source>
        <dbReference type="SAM" id="MobiDB-lite"/>
    </source>
</evidence>
<evidence type="ECO:0000256" key="12">
    <source>
        <dbReference type="ARBA" id="ARBA00023212"/>
    </source>
</evidence>
<evidence type="ECO:0000313" key="17">
    <source>
        <dbReference type="Proteomes" id="UP000694621"/>
    </source>
</evidence>
<keyword evidence="12" id="KW-0206">Cytoskeleton</keyword>
<dbReference type="PANTHER" id="PTHR14983">
    <property type="entry name" value="CILIOGENESIS AND PLANAR POLARITY EFFECTOR 2"/>
    <property type="match status" value="1"/>
</dbReference>
<dbReference type="GO" id="GO:0003924">
    <property type="term" value="F:GTPase activity"/>
    <property type="evidence" value="ECO:0007669"/>
    <property type="project" value="InterPro"/>
</dbReference>
<dbReference type="GO" id="GO:0005525">
    <property type="term" value="F:GTP binding"/>
    <property type="evidence" value="ECO:0007669"/>
    <property type="project" value="UniProtKB-KW"/>
</dbReference>
<evidence type="ECO:0000256" key="13">
    <source>
        <dbReference type="ARBA" id="ARBA00023273"/>
    </source>
</evidence>
<evidence type="ECO:0000256" key="8">
    <source>
        <dbReference type="ARBA" id="ARBA00022794"/>
    </source>
</evidence>
<keyword evidence="13" id="KW-0966">Cell projection</keyword>
<dbReference type="PROSITE" id="PS51419">
    <property type="entry name" value="RAB"/>
    <property type="match status" value="1"/>
</dbReference>
<dbReference type="GO" id="GO:0006887">
    <property type="term" value="P:exocytosis"/>
    <property type="evidence" value="ECO:0007669"/>
    <property type="project" value="UniProtKB-KW"/>
</dbReference>
<dbReference type="Pfam" id="PF00071">
    <property type="entry name" value="Ras"/>
    <property type="match status" value="1"/>
</dbReference>
<evidence type="ECO:0000256" key="11">
    <source>
        <dbReference type="ARBA" id="ARBA00023134"/>
    </source>
</evidence>
<dbReference type="Proteomes" id="UP000694621">
    <property type="component" value="Unplaced"/>
</dbReference>
<dbReference type="SMART" id="SM00175">
    <property type="entry name" value="RAB"/>
    <property type="match status" value="1"/>
</dbReference>
<dbReference type="Ensembl" id="ENSAMXT00005055418.1">
    <property type="protein sequence ID" value="ENSAMXP00005051164.1"/>
    <property type="gene ID" value="ENSAMXG00005023139.1"/>
</dbReference>
<keyword evidence="8" id="KW-0970">Cilium biogenesis/degradation</keyword>
<dbReference type="Gene3D" id="3.40.50.300">
    <property type="entry name" value="P-loop containing nucleotide triphosphate hydrolases"/>
    <property type="match status" value="1"/>
</dbReference>
<evidence type="ECO:0000256" key="14">
    <source>
        <dbReference type="ARBA" id="ARBA00030243"/>
    </source>
</evidence>
<keyword evidence="4" id="KW-0813">Transport</keyword>
<dbReference type="GO" id="GO:0015031">
    <property type="term" value="P:protein transport"/>
    <property type="evidence" value="ECO:0007669"/>
    <property type="project" value="UniProtKB-KW"/>
</dbReference>
<feature type="region of interest" description="Disordered" evidence="15">
    <location>
        <begin position="1"/>
        <end position="20"/>
    </location>
</feature>
<evidence type="ECO:0000256" key="9">
    <source>
        <dbReference type="ARBA" id="ARBA00022927"/>
    </source>
</evidence>
<dbReference type="InterPro" id="IPR027417">
    <property type="entry name" value="P-loop_NTPase"/>
</dbReference>
<dbReference type="InterPro" id="IPR039677">
    <property type="entry name" value="RSG1"/>
</dbReference>
<comment type="subcellular location">
    <subcellularLocation>
        <location evidence="1">Cytoplasm</location>
        <location evidence="1">Cytoskeleton</location>
        <location evidence="1">Cilium basal body</location>
    </subcellularLocation>
</comment>
<name>A0A8B9LJ38_ASTMX</name>
<dbReference type="GO" id="GO:0030030">
    <property type="term" value="P:cell projection organization"/>
    <property type="evidence" value="ECO:0007669"/>
    <property type="project" value="UniProtKB-KW"/>
</dbReference>
<dbReference type="SUPFAM" id="SSF52540">
    <property type="entry name" value="P-loop containing nucleoside triphosphate hydrolases"/>
    <property type="match status" value="1"/>
</dbReference>
<evidence type="ECO:0000256" key="10">
    <source>
        <dbReference type="ARBA" id="ARBA00023069"/>
    </source>
</evidence>